<comment type="caution">
    <text evidence="1">The sequence shown here is derived from an EMBL/GenBank/DDBJ whole genome shotgun (WGS) entry which is preliminary data.</text>
</comment>
<gene>
    <name evidence="1" type="ORF">FAUST_10049</name>
</gene>
<accession>A0AAN5Z1M1</accession>
<evidence type="ECO:0000313" key="2">
    <source>
        <dbReference type="Proteomes" id="UP000537989"/>
    </source>
</evidence>
<name>A0AAN5Z1M1_FUSAU</name>
<proteinExistence type="predicted"/>
<organism evidence="1 2">
    <name type="scientific">Fusarium austroamericanum</name>
    <dbReference type="NCBI Taxonomy" id="282268"/>
    <lineage>
        <taxon>Eukaryota</taxon>
        <taxon>Fungi</taxon>
        <taxon>Dikarya</taxon>
        <taxon>Ascomycota</taxon>
        <taxon>Pezizomycotina</taxon>
        <taxon>Sordariomycetes</taxon>
        <taxon>Hypocreomycetidae</taxon>
        <taxon>Hypocreales</taxon>
        <taxon>Nectriaceae</taxon>
        <taxon>Fusarium</taxon>
    </lineage>
</organism>
<keyword evidence="2" id="KW-1185">Reference proteome</keyword>
<dbReference type="AlphaFoldDB" id="A0AAN5Z1M1"/>
<reference evidence="1 2" key="1">
    <citation type="submission" date="2020-02" db="EMBL/GenBank/DDBJ databases">
        <title>Identification and distribution of gene clusters putatively required for synthesis of sphingolipid metabolism inhibitors in phylogenetically diverse species of the filamentous fungus Fusarium.</title>
        <authorList>
            <person name="Kim H.-S."/>
            <person name="Busman M."/>
            <person name="Brown D.W."/>
            <person name="Divon H."/>
            <person name="Uhlig S."/>
            <person name="Proctor R.H."/>
        </authorList>
    </citation>
    <scope>NUCLEOTIDE SEQUENCE [LARGE SCALE GENOMIC DNA]</scope>
    <source>
        <strain evidence="1 2">NRRL 2903</strain>
    </source>
</reference>
<sequence>MPTHLSTHGIGAIKETGSTFTITADRGSAVVKPTEANELTGWIHFTIPSPATGGPNLNSVSIDFHSQTATVDTVAVYLANSLKFKEENLQRGQSFVLPIPSGQAIYNGKGIAVSVQVQFQDSNSKLHFQSVSIGI</sequence>
<evidence type="ECO:0000313" key="1">
    <source>
        <dbReference type="EMBL" id="KAF5230026.1"/>
    </source>
</evidence>
<dbReference type="Proteomes" id="UP000537989">
    <property type="component" value="Unassembled WGS sequence"/>
</dbReference>
<dbReference type="EMBL" id="JAAMOD010000368">
    <property type="protein sequence ID" value="KAF5230026.1"/>
    <property type="molecule type" value="Genomic_DNA"/>
</dbReference>
<protein>
    <submittedName>
        <fullName evidence="1">Uncharacterized protein</fullName>
    </submittedName>
</protein>